<feature type="transmembrane region" description="Helical" evidence="2">
    <location>
        <begin position="12"/>
        <end position="35"/>
    </location>
</feature>
<dbReference type="EMBL" id="VOIR01000011">
    <property type="protein sequence ID" value="KAA6436360.1"/>
    <property type="molecule type" value="Genomic_DNA"/>
</dbReference>
<dbReference type="RefSeq" id="WP_146355050.1">
    <property type="nucleotide sequence ID" value="NZ_VOIR01000011.1"/>
</dbReference>
<keyword evidence="2" id="KW-0812">Transmembrane</keyword>
<feature type="compositionally biased region" description="Basic and acidic residues" evidence="1">
    <location>
        <begin position="134"/>
        <end position="144"/>
    </location>
</feature>
<dbReference type="Proteomes" id="UP000323221">
    <property type="component" value="Unassembled WGS sequence"/>
</dbReference>
<dbReference type="AlphaFoldDB" id="A0A5M8QMY6"/>
<sequence length="316" mass="34641">MAQVVRPQGFIGPLVTMVIGAILLFNGVPGLLQWIGWIGQSALVVGIESAFDTAFVPLILSAAASIIGLAMVRGGFTSLRGVLRGAGQRAREQVRGGVQQVRREAGQRYGEAVGQAEHLQNAVPQSWRERIEAAAREVEGERARRSGAQPQVHASPQQRPQQPRPQAPRQPQPQPQRQGQGQQGYQGQQDYQGQAAYQGQQQRQPQPAPGSDRLARIEQLRRQVDSRVQQQVGQLQDAGRQAADRVRQAGIDEAARVQQRQLPNPSDEVTALIGRLELADNERIRRRGSSLTRSSLATSSLSKTSLTLNSLLEHRR</sequence>
<feature type="transmembrane region" description="Helical" evidence="2">
    <location>
        <begin position="55"/>
        <end position="76"/>
    </location>
</feature>
<name>A0A5M8QMY6_9MICO</name>
<keyword evidence="2" id="KW-0472">Membrane</keyword>
<feature type="region of interest" description="Disordered" evidence="1">
    <location>
        <begin position="134"/>
        <end position="211"/>
    </location>
</feature>
<organism evidence="3 4">
    <name type="scientific">Agrococcus sediminis</name>
    <dbReference type="NCBI Taxonomy" id="2599924"/>
    <lineage>
        <taxon>Bacteria</taxon>
        <taxon>Bacillati</taxon>
        <taxon>Actinomycetota</taxon>
        <taxon>Actinomycetes</taxon>
        <taxon>Micrococcales</taxon>
        <taxon>Microbacteriaceae</taxon>
        <taxon>Agrococcus</taxon>
    </lineage>
</organism>
<reference evidence="3 4" key="1">
    <citation type="submission" date="2019-08" db="EMBL/GenBank/DDBJ databases">
        <title>Agrococcus lahaulensis sp. nov., isolated from a cold desert of the Indian Himalayas.</title>
        <authorList>
            <person name="Qu J.H."/>
        </authorList>
    </citation>
    <scope>NUCLEOTIDE SEQUENCE [LARGE SCALE GENOMIC DNA]</scope>
    <source>
        <strain evidence="3 4">NS18</strain>
    </source>
</reference>
<comment type="caution">
    <text evidence="3">The sequence shown here is derived from an EMBL/GenBank/DDBJ whole genome shotgun (WGS) entry which is preliminary data.</text>
</comment>
<proteinExistence type="predicted"/>
<dbReference type="OrthoDB" id="5125944at2"/>
<keyword evidence="2" id="KW-1133">Transmembrane helix</keyword>
<keyword evidence="4" id="KW-1185">Reference proteome</keyword>
<feature type="compositionally biased region" description="Low complexity" evidence="1">
    <location>
        <begin position="175"/>
        <end position="205"/>
    </location>
</feature>
<evidence type="ECO:0000313" key="3">
    <source>
        <dbReference type="EMBL" id="KAA6436360.1"/>
    </source>
</evidence>
<evidence type="ECO:0000313" key="4">
    <source>
        <dbReference type="Proteomes" id="UP000323221"/>
    </source>
</evidence>
<gene>
    <name evidence="3" type="ORF">FQ330_02830</name>
</gene>
<feature type="compositionally biased region" description="Pro residues" evidence="1">
    <location>
        <begin position="162"/>
        <end position="174"/>
    </location>
</feature>
<protein>
    <submittedName>
        <fullName evidence="3">Uncharacterized protein</fullName>
    </submittedName>
</protein>
<accession>A0A5M8QMY6</accession>
<evidence type="ECO:0000256" key="1">
    <source>
        <dbReference type="SAM" id="MobiDB-lite"/>
    </source>
</evidence>
<evidence type="ECO:0000256" key="2">
    <source>
        <dbReference type="SAM" id="Phobius"/>
    </source>
</evidence>